<dbReference type="PANTHER" id="PTHR48079">
    <property type="entry name" value="PROTEIN YEEZ"/>
    <property type="match status" value="1"/>
</dbReference>
<dbReference type="InterPro" id="IPR036291">
    <property type="entry name" value="NAD(P)-bd_dom_sf"/>
</dbReference>
<keyword evidence="3" id="KW-1185">Reference proteome</keyword>
<dbReference type="Pfam" id="PF01370">
    <property type="entry name" value="Epimerase"/>
    <property type="match status" value="1"/>
</dbReference>
<dbReference type="InterPro" id="IPR051783">
    <property type="entry name" value="NAD(P)-dependent_oxidoreduct"/>
</dbReference>
<feature type="domain" description="NAD-dependent epimerase/dehydratase" evidence="1">
    <location>
        <begin position="3"/>
        <end position="240"/>
    </location>
</feature>
<gene>
    <name evidence="2" type="ORF">GCM10025780_07290</name>
</gene>
<dbReference type="Proteomes" id="UP001501295">
    <property type="component" value="Unassembled WGS sequence"/>
</dbReference>
<evidence type="ECO:0000313" key="2">
    <source>
        <dbReference type="EMBL" id="GAA4667598.1"/>
    </source>
</evidence>
<comment type="caution">
    <text evidence="2">The sequence shown here is derived from an EMBL/GenBank/DDBJ whole genome shotgun (WGS) entry which is preliminary data.</text>
</comment>
<dbReference type="PANTHER" id="PTHR48079:SF6">
    <property type="entry name" value="NAD(P)-BINDING DOMAIN-CONTAINING PROTEIN-RELATED"/>
    <property type="match status" value="1"/>
</dbReference>
<proteinExistence type="predicted"/>
<dbReference type="SUPFAM" id="SSF51735">
    <property type="entry name" value="NAD(P)-binding Rossmann-fold domains"/>
    <property type="match status" value="1"/>
</dbReference>
<organism evidence="2 3">
    <name type="scientific">Frondihabitans cladoniiphilus</name>
    <dbReference type="NCBI Taxonomy" id="715785"/>
    <lineage>
        <taxon>Bacteria</taxon>
        <taxon>Bacillati</taxon>
        <taxon>Actinomycetota</taxon>
        <taxon>Actinomycetes</taxon>
        <taxon>Micrococcales</taxon>
        <taxon>Microbacteriaceae</taxon>
        <taxon>Frondihabitans</taxon>
    </lineage>
</organism>
<reference evidence="3" key="1">
    <citation type="journal article" date="2019" name="Int. J. Syst. Evol. Microbiol.">
        <title>The Global Catalogue of Microorganisms (GCM) 10K type strain sequencing project: providing services to taxonomists for standard genome sequencing and annotation.</title>
        <authorList>
            <consortium name="The Broad Institute Genomics Platform"/>
            <consortium name="The Broad Institute Genome Sequencing Center for Infectious Disease"/>
            <person name="Wu L."/>
            <person name="Ma J."/>
        </authorList>
    </citation>
    <scope>NUCLEOTIDE SEQUENCE [LARGE SCALE GENOMIC DNA]</scope>
    <source>
        <strain evidence="3">JCM 18956</strain>
    </source>
</reference>
<dbReference type="Gene3D" id="3.40.50.720">
    <property type="entry name" value="NAD(P)-binding Rossmann-like Domain"/>
    <property type="match status" value="1"/>
</dbReference>
<sequence>MRIVVVGATGNVGTAVLQRLKAESGVEIAGVARRIPDTDGTRYSGVDWHSIDIGDDDAVPRLTDVFRGADAVVCVAWALQPTHDEAAMMRTSVTGTQHVMQAVADAKVPQLVYASSVGTYTASSKRRRRDESWPVWGIRTSSYSQQKALNEYALDVYEAAHPDIVVTRLRPGLVMQQAAASEIVGLFAGRWVPTRWLKHVTVPVLPLSPRFVAQVVHASDLADAFWRAIDRKAGGAFNIAAEPVVTPRLVAGVLGSRAIPFPYRIIRGAVTVAWRLRLLPIDAGWVDIAAKVPVMSTVRAREVLGWEPAVSADVALASLITGLAERTNVPSSGPLRG</sequence>
<accession>A0ABP8VN83</accession>
<name>A0ABP8VN83_9MICO</name>
<evidence type="ECO:0000313" key="3">
    <source>
        <dbReference type="Proteomes" id="UP001501295"/>
    </source>
</evidence>
<dbReference type="EMBL" id="BAABLM010000001">
    <property type="protein sequence ID" value="GAA4667598.1"/>
    <property type="molecule type" value="Genomic_DNA"/>
</dbReference>
<dbReference type="RefSeq" id="WP_345373302.1">
    <property type="nucleotide sequence ID" value="NZ_BAABLM010000001.1"/>
</dbReference>
<dbReference type="InterPro" id="IPR001509">
    <property type="entry name" value="Epimerase_deHydtase"/>
</dbReference>
<protein>
    <submittedName>
        <fullName evidence="2">NAD-dependent epimerase/dehydratase family protein</fullName>
    </submittedName>
</protein>
<evidence type="ECO:0000259" key="1">
    <source>
        <dbReference type="Pfam" id="PF01370"/>
    </source>
</evidence>